<feature type="compositionally biased region" description="Polar residues" evidence="1">
    <location>
        <begin position="634"/>
        <end position="646"/>
    </location>
</feature>
<dbReference type="GO" id="GO:0006749">
    <property type="term" value="P:glutathione metabolic process"/>
    <property type="evidence" value="ECO:0007669"/>
    <property type="project" value="TreeGrafter"/>
</dbReference>
<feature type="compositionally biased region" description="Polar residues" evidence="1">
    <location>
        <begin position="840"/>
        <end position="851"/>
    </location>
</feature>
<reference evidence="3" key="1">
    <citation type="journal article" date="2020" name="Cell">
        <title>Large-Scale Comparative Analyses of Tick Genomes Elucidate Their Genetic Diversity and Vector Capacities.</title>
        <authorList>
            <consortium name="Tick Genome and Microbiome Consortium (TIGMIC)"/>
            <person name="Jia N."/>
            <person name="Wang J."/>
            <person name="Shi W."/>
            <person name="Du L."/>
            <person name="Sun Y."/>
            <person name="Zhan W."/>
            <person name="Jiang J.F."/>
            <person name="Wang Q."/>
            <person name="Zhang B."/>
            <person name="Ji P."/>
            <person name="Bell-Sakyi L."/>
            <person name="Cui X.M."/>
            <person name="Yuan T.T."/>
            <person name="Jiang B.G."/>
            <person name="Yang W.F."/>
            <person name="Lam T.T."/>
            <person name="Chang Q.C."/>
            <person name="Ding S.J."/>
            <person name="Wang X.J."/>
            <person name="Zhu J.G."/>
            <person name="Ruan X.D."/>
            <person name="Zhao L."/>
            <person name="Wei J.T."/>
            <person name="Ye R.Z."/>
            <person name="Que T.C."/>
            <person name="Du C.H."/>
            <person name="Zhou Y.H."/>
            <person name="Cheng J.X."/>
            <person name="Dai P.F."/>
            <person name="Guo W.B."/>
            <person name="Han X.H."/>
            <person name="Huang E.J."/>
            <person name="Li L.F."/>
            <person name="Wei W."/>
            <person name="Gao Y.C."/>
            <person name="Liu J.Z."/>
            <person name="Shao H.Z."/>
            <person name="Wang X."/>
            <person name="Wang C.C."/>
            <person name="Yang T.C."/>
            <person name="Huo Q.B."/>
            <person name="Li W."/>
            <person name="Chen H.Y."/>
            <person name="Chen S.E."/>
            <person name="Zhou L.G."/>
            <person name="Ni X.B."/>
            <person name="Tian J.H."/>
            <person name="Sheng Y."/>
            <person name="Liu T."/>
            <person name="Pan Y.S."/>
            <person name="Xia L.Y."/>
            <person name="Li J."/>
            <person name="Zhao F."/>
            <person name="Cao W.C."/>
        </authorList>
    </citation>
    <scope>NUCLEOTIDE SEQUENCE</scope>
    <source>
        <strain evidence="3">Rsan-2018</strain>
    </source>
</reference>
<feature type="region of interest" description="Disordered" evidence="1">
    <location>
        <begin position="811"/>
        <end position="851"/>
    </location>
</feature>
<dbReference type="InterPro" id="IPR040079">
    <property type="entry name" value="Glutathione_S-Trfase"/>
</dbReference>
<dbReference type="PANTHER" id="PTHR43969:SF9">
    <property type="entry name" value="GLUTATHIONE S TRANSFERASE D10, ISOFORM A-RELATED"/>
    <property type="match status" value="1"/>
</dbReference>
<feature type="compositionally biased region" description="Polar residues" evidence="1">
    <location>
        <begin position="655"/>
        <end position="686"/>
    </location>
</feature>
<dbReference type="Gene3D" id="1.20.1050.130">
    <property type="match status" value="1"/>
</dbReference>
<dbReference type="InterPro" id="IPR036249">
    <property type="entry name" value="Thioredoxin-like_sf"/>
</dbReference>
<dbReference type="Gene3D" id="3.40.30.10">
    <property type="entry name" value="Glutaredoxin"/>
    <property type="match status" value="1"/>
</dbReference>
<evidence type="ECO:0000313" key="4">
    <source>
        <dbReference type="Proteomes" id="UP000821837"/>
    </source>
</evidence>
<feature type="domain" description="GST N-terminal" evidence="2">
    <location>
        <begin position="1"/>
        <end position="82"/>
    </location>
</feature>
<accession>A0A9D4PV38</accession>
<dbReference type="GO" id="GO:0004364">
    <property type="term" value="F:glutathione transferase activity"/>
    <property type="evidence" value="ECO:0007669"/>
    <property type="project" value="TreeGrafter"/>
</dbReference>
<reference evidence="3" key="2">
    <citation type="submission" date="2021-09" db="EMBL/GenBank/DDBJ databases">
        <authorList>
            <person name="Jia N."/>
            <person name="Wang J."/>
            <person name="Shi W."/>
            <person name="Du L."/>
            <person name="Sun Y."/>
            <person name="Zhan W."/>
            <person name="Jiang J."/>
            <person name="Wang Q."/>
            <person name="Zhang B."/>
            <person name="Ji P."/>
            <person name="Sakyi L.B."/>
            <person name="Cui X."/>
            <person name="Yuan T."/>
            <person name="Jiang B."/>
            <person name="Yang W."/>
            <person name="Lam T.T.-Y."/>
            <person name="Chang Q."/>
            <person name="Ding S."/>
            <person name="Wang X."/>
            <person name="Zhu J."/>
            <person name="Ruan X."/>
            <person name="Zhao L."/>
            <person name="Wei J."/>
            <person name="Que T."/>
            <person name="Du C."/>
            <person name="Cheng J."/>
            <person name="Dai P."/>
            <person name="Han X."/>
            <person name="Huang E."/>
            <person name="Gao Y."/>
            <person name="Liu J."/>
            <person name="Shao H."/>
            <person name="Ye R."/>
            <person name="Li L."/>
            <person name="Wei W."/>
            <person name="Wang X."/>
            <person name="Wang C."/>
            <person name="Huo Q."/>
            <person name="Li W."/>
            <person name="Guo W."/>
            <person name="Chen H."/>
            <person name="Chen S."/>
            <person name="Zhou L."/>
            <person name="Zhou L."/>
            <person name="Ni X."/>
            <person name="Tian J."/>
            <person name="Zhou Y."/>
            <person name="Sheng Y."/>
            <person name="Liu T."/>
            <person name="Pan Y."/>
            <person name="Xia L."/>
            <person name="Li J."/>
            <person name="Zhao F."/>
            <person name="Cao W."/>
        </authorList>
    </citation>
    <scope>NUCLEOTIDE SEQUENCE</scope>
    <source>
        <strain evidence="3">Rsan-2018</strain>
        <tissue evidence="3">Larvae</tissue>
    </source>
</reference>
<proteinExistence type="predicted"/>
<evidence type="ECO:0000256" key="1">
    <source>
        <dbReference type="SAM" id="MobiDB-lite"/>
    </source>
</evidence>
<dbReference type="SUPFAM" id="SSF47616">
    <property type="entry name" value="GST C-terminal domain-like"/>
    <property type="match status" value="1"/>
</dbReference>
<feature type="region of interest" description="Disordered" evidence="1">
    <location>
        <begin position="719"/>
        <end position="738"/>
    </location>
</feature>
<dbReference type="VEuPathDB" id="VectorBase:RSAN_049029"/>
<dbReference type="AlphaFoldDB" id="A0A9D4PV38"/>
<dbReference type="VEuPathDB" id="VectorBase:RSAN_029642"/>
<dbReference type="PROSITE" id="PS50404">
    <property type="entry name" value="GST_NTER"/>
    <property type="match status" value="1"/>
</dbReference>
<dbReference type="Proteomes" id="UP000821837">
    <property type="component" value="Unassembled WGS sequence"/>
</dbReference>
<dbReference type="VEuPathDB" id="VectorBase:RSAN_050886"/>
<organism evidence="3 4">
    <name type="scientific">Rhipicephalus sanguineus</name>
    <name type="common">Brown dog tick</name>
    <name type="synonym">Ixodes sanguineus</name>
    <dbReference type="NCBI Taxonomy" id="34632"/>
    <lineage>
        <taxon>Eukaryota</taxon>
        <taxon>Metazoa</taxon>
        <taxon>Ecdysozoa</taxon>
        <taxon>Arthropoda</taxon>
        <taxon>Chelicerata</taxon>
        <taxon>Arachnida</taxon>
        <taxon>Acari</taxon>
        <taxon>Parasitiformes</taxon>
        <taxon>Ixodida</taxon>
        <taxon>Ixodoidea</taxon>
        <taxon>Ixodidae</taxon>
        <taxon>Rhipicephalinae</taxon>
        <taxon>Rhipicephalus</taxon>
        <taxon>Rhipicephalus</taxon>
    </lineage>
</organism>
<feature type="region of interest" description="Disordered" evidence="1">
    <location>
        <begin position="327"/>
        <end position="354"/>
    </location>
</feature>
<name>A0A9D4PV38_RHISA</name>
<protein>
    <recommendedName>
        <fullName evidence="2">GST N-terminal domain-containing protein</fullName>
    </recommendedName>
</protein>
<gene>
    <name evidence="3" type="ORF">HPB52_007897</name>
</gene>
<keyword evidence="4" id="KW-1185">Reference proteome</keyword>
<dbReference type="Pfam" id="PF02798">
    <property type="entry name" value="GST_N"/>
    <property type="match status" value="1"/>
</dbReference>
<evidence type="ECO:0000313" key="3">
    <source>
        <dbReference type="EMBL" id="KAH7956295.1"/>
    </source>
</evidence>
<dbReference type="InterPro" id="IPR036282">
    <property type="entry name" value="Glutathione-S-Trfase_C_sf"/>
</dbReference>
<sequence>MPVLLYNLVGSPPCGFIRCLAKEIGVQLSLKDLDFGKGEHRSAEFLKINPFHKVPAIDDSGFIVYESNAIAYYLLRKYAPESQLYPNCIKTRTRIDQVLAAVNGNINPSLGAFLIPCVNKAKYPKLTAYYDRVKSALPYFDEIYGPVLTLIKKLWDRMNSREKSDQHHTWFQIIHCSPCHCFALLAGGTRGPEFARPRFGLAILKSKISVGKPPPRGCGTKPVVERDPHLQTMTITLYMAIGSPPCNMVRSVAKHARVELRLKKVDLANEEHLRDEYFKDAWGVPDRLDGASSTTMEVVSVEGEDMQPEDFTNDAGWCEVRRRNITKTSEGTSGPKRTMLRDAAAPTGAPGDSKWKGERIIRQIANASRLPRLPAEDCKVIVRPRGGLSVSEHRQACIYCCLRNAAGVGREAAEEDSICINYKQNIVVFSTPSEERARRYGAITKIRVGEQEHEASAYRAAPENTSKGLIRGISQEESSEDIIDNLVTARNPSILHAKRMGNTDNVIVLFDGLHVPRYVKYGALIVRCSLYRKHLDICYECGRLGRRADVCPNPDEKICRGCGVANPTQEHQCEARCQLCGQGHFTGDRRCKAKYKISYLVRRRRWERRRREEAEAETPHGINDYNKRARKATSENTQGSEGQRTEGSPPGPYEGNSQEKPGRRPTSTATSRLQSTQGEAQPQAQVSFADAVSGTAVTPTRAGEEVKMLKVENAKLKNQKHSEMTHTTPTPIRASTPVRAPAMPVPAAKENADEQTDSTLGEVKGMFQEMSVGLQQQFMQMRTDLQQQITQMRVEMSQRFDVLEGRVAQLENVSKDARPAGARPVKSKPYSRPAAAENSCIENSRSQHAAA</sequence>
<evidence type="ECO:0000259" key="2">
    <source>
        <dbReference type="PROSITE" id="PS50404"/>
    </source>
</evidence>
<comment type="caution">
    <text evidence="3">The sequence shown here is derived from an EMBL/GenBank/DDBJ whole genome shotgun (WGS) entry which is preliminary data.</text>
</comment>
<dbReference type="PANTHER" id="PTHR43969">
    <property type="entry name" value="GLUTATHIONE S TRANSFERASE D10, ISOFORM A-RELATED"/>
    <property type="match status" value="1"/>
</dbReference>
<dbReference type="SUPFAM" id="SSF52833">
    <property type="entry name" value="Thioredoxin-like"/>
    <property type="match status" value="1"/>
</dbReference>
<dbReference type="EMBL" id="JABSTV010001250">
    <property type="protein sequence ID" value="KAH7956295.1"/>
    <property type="molecule type" value="Genomic_DNA"/>
</dbReference>
<dbReference type="SFLD" id="SFLDS00019">
    <property type="entry name" value="Glutathione_Transferase_(cytos"/>
    <property type="match status" value="1"/>
</dbReference>
<dbReference type="InterPro" id="IPR004045">
    <property type="entry name" value="Glutathione_S-Trfase_N"/>
</dbReference>
<dbReference type="SFLD" id="SFLDG00358">
    <property type="entry name" value="Main_(cytGST)"/>
    <property type="match status" value="1"/>
</dbReference>
<feature type="region of interest" description="Disordered" evidence="1">
    <location>
        <begin position="608"/>
        <end position="699"/>
    </location>
</feature>